<evidence type="ECO:0000313" key="1">
    <source>
        <dbReference type="EMBL" id="SBS71104.1"/>
    </source>
</evidence>
<dbReference type="PANTHER" id="PTHR48228:SF2">
    <property type="entry name" value="E-CINNAMOYL-COA:R-PHENYLLACTATE COA TRANSFERASE LARGE SUBUNIT"/>
    <property type="match status" value="1"/>
</dbReference>
<proteinExistence type="predicted"/>
<dbReference type="InterPro" id="IPR044855">
    <property type="entry name" value="CoA-Trfase_III_dom3_sf"/>
</dbReference>
<organism evidence="1">
    <name type="scientific">uncultured Mycobacterium sp</name>
    <dbReference type="NCBI Taxonomy" id="171292"/>
    <lineage>
        <taxon>Bacteria</taxon>
        <taxon>Bacillati</taxon>
        <taxon>Actinomycetota</taxon>
        <taxon>Actinomycetes</taxon>
        <taxon>Mycobacteriales</taxon>
        <taxon>Mycobacteriaceae</taxon>
        <taxon>Mycobacterium</taxon>
        <taxon>environmental samples</taxon>
    </lineage>
</organism>
<dbReference type="EMBL" id="FLQS01000002">
    <property type="protein sequence ID" value="SBS71104.1"/>
    <property type="molecule type" value="Genomic_DNA"/>
</dbReference>
<dbReference type="Gene3D" id="3.30.1540.10">
    <property type="entry name" value="formyl-coa transferase, domain 3"/>
    <property type="match status" value="1"/>
</dbReference>
<protein>
    <submittedName>
        <fullName evidence="1">L-carnitine dehydratase/bile acid-inducible protein F</fullName>
    </submittedName>
</protein>
<dbReference type="InterPro" id="IPR023606">
    <property type="entry name" value="CoA-Trfase_III_dom_1_sf"/>
</dbReference>
<dbReference type="SUPFAM" id="SSF89796">
    <property type="entry name" value="CoA-transferase family III (CaiB/BaiF)"/>
    <property type="match status" value="1"/>
</dbReference>
<dbReference type="Pfam" id="PF02515">
    <property type="entry name" value="CoA_transf_3"/>
    <property type="match status" value="1"/>
</dbReference>
<accession>A0A1Y5NXJ2</accession>
<gene>
    <name evidence="1" type="ORF">MHPYR_100089</name>
</gene>
<dbReference type="PANTHER" id="PTHR48228">
    <property type="entry name" value="SUCCINYL-COA--D-CITRAMALATE COA-TRANSFERASE"/>
    <property type="match status" value="1"/>
</dbReference>
<sequence>MCMSGVLAGVRVVEMASWTYVPSAGAALADWGADVIKVESVEFGDPSRALVVGGFTRDLARADVDFMMELGNRGKRSLALDLKSELGRELFGRLLGTADVLLTNWLPGALARARLTVDDIRAFNPNIIIARGSGLGVRGPDSDQGGFDGATYLARGGVGYTLTPFGAEYPASQGPAFGDLQAGATLAGGVCAALFHRERTGEGSVVDSSLLAQAMWASAPSIAVADLFDADGIPSAPPGVAFNPVVNRYKTRDARWLQLVFLQPDRFWAGFCHRIGLPELATDERFVPSANLIANCAEGIDILNKRFAEEDLQHWQKVLADEPGVWASYATSRETLNDPQVEPNGYVVTNVDDRGNEYRTVAAPVQFNETPPQPARSPEHGQHTEEILMELGVDWDDIEKAKVAGAIL</sequence>
<reference evidence="1" key="1">
    <citation type="submission" date="2016-03" db="EMBL/GenBank/DDBJ databases">
        <authorList>
            <person name="Ploux O."/>
        </authorList>
    </citation>
    <scope>NUCLEOTIDE SEQUENCE</scope>
    <source>
        <strain evidence="1">UC10</strain>
    </source>
</reference>
<dbReference type="InterPro" id="IPR003673">
    <property type="entry name" value="CoA-Trfase_fam_III"/>
</dbReference>
<dbReference type="Gene3D" id="3.40.50.10540">
    <property type="entry name" value="Crotonobetainyl-coa:carnitine coa-transferase, domain 1"/>
    <property type="match status" value="1"/>
</dbReference>
<dbReference type="InterPro" id="IPR050509">
    <property type="entry name" value="CoA-transferase_III"/>
</dbReference>
<name>A0A1Y5NXJ2_9MYCO</name>
<dbReference type="GO" id="GO:0003824">
    <property type="term" value="F:catalytic activity"/>
    <property type="evidence" value="ECO:0007669"/>
    <property type="project" value="InterPro"/>
</dbReference>
<dbReference type="AlphaFoldDB" id="A0A1Y5NXJ2"/>